<dbReference type="InterPro" id="IPR001453">
    <property type="entry name" value="MoaB/Mog_dom"/>
</dbReference>
<organism evidence="4 5">
    <name type="scientific">Methanolobus zinderi</name>
    <dbReference type="NCBI Taxonomy" id="536044"/>
    <lineage>
        <taxon>Archaea</taxon>
        <taxon>Methanobacteriati</taxon>
        <taxon>Methanobacteriota</taxon>
        <taxon>Stenosarchaea group</taxon>
        <taxon>Methanomicrobia</taxon>
        <taxon>Methanosarcinales</taxon>
        <taxon>Methanosarcinaceae</taxon>
        <taxon>Methanolobus</taxon>
    </lineage>
</organism>
<evidence type="ECO:0000259" key="3">
    <source>
        <dbReference type="SMART" id="SM00852"/>
    </source>
</evidence>
<dbReference type="Gene3D" id="2.40.340.10">
    <property type="entry name" value="MoeA, C-terminal, domain IV"/>
    <property type="match status" value="1"/>
</dbReference>
<dbReference type="AlphaFoldDB" id="A0A7D5IAF5"/>
<dbReference type="Pfam" id="PF00994">
    <property type="entry name" value="MoCF_biosynth"/>
    <property type="match status" value="1"/>
</dbReference>
<dbReference type="NCBIfam" id="TIGR00177">
    <property type="entry name" value="molyb_syn"/>
    <property type="match status" value="1"/>
</dbReference>
<dbReference type="NCBIfam" id="NF045515">
    <property type="entry name" value="Glp_gephyrin"/>
    <property type="match status" value="1"/>
</dbReference>
<protein>
    <submittedName>
        <fullName evidence="4">Molybdopterin biosynthesis protein</fullName>
    </submittedName>
</protein>
<dbReference type="Gene3D" id="3.40.190.10">
    <property type="entry name" value="Periplasmic binding protein-like II"/>
    <property type="match status" value="2"/>
</dbReference>
<dbReference type="Pfam" id="PF03454">
    <property type="entry name" value="MoeA_C"/>
    <property type="match status" value="1"/>
</dbReference>
<feature type="domain" description="MoaB/Mog" evidence="3">
    <location>
        <begin position="186"/>
        <end position="323"/>
    </location>
</feature>
<dbReference type="InterPro" id="IPR024370">
    <property type="entry name" value="PBP_domain"/>
</dbReference>
<evidence type="ECO:0000313" key="4">
    <source>
        <dbReference type="EMBL" id="QLC48809.1"/>
    </source>
</evidence>
<dbReference type="EMBL" id="CP058215">
    <property type="protein sequence ID" value="QLC48809.1"/>
    <property type="molecule type" value="Genomic_DNA"/>
</dbReference>
<evidence type="ECO:0000313" key="5">
    <source>
        <dbReference type="Proteomes" id="UP000509594"/>
    </source>
</evidence>
<dbReference type="Pfam" id="PF12727">
    <property type="entry name" value="PBP_like"/>
    <property type="match status" value="1"/>
</dbReference>
<evidence type="ECO:0000256" key="1">
    <source>
        <dbReference type="ARBA" id="ARBA00005046"/>
    </source>
</evidence>
<dbReference type="PROSITE" id="PS01079">
    <property type="entry name" value="MOCF_BIOSYNTHESIS_2"/>
    <property type="match status" value="1"/>
</dbReference>
<dbReference type="InterPro" id="IPR038987">
    <property type="entry name" value="MoeA-like"/>
</dbReference>
<dbReference type="Gene3D" id="3.90.105.10">
    <property type="entry name" value="Molybdopterin biosynthesis moea protein, domain 2"/>
    <property type="match status" value="1"/>
</dbReference>
<name>A0A7D5IAF5_9EURY</name>
<dbReference type="InterPro" id="IPR036425">
    <property type="entry name" value="MoaB/Mog-like_dom_sf"/>
</dbReference>
<accession>A0A7D5IAF5</accession>
<dbReference type="PANTHER" id="PTHR10192">
    <property type="entry name" value="MOLYBDOPTERIN BIOSYNTHESIS PROTEIN"/>
    <property type="match status" value="1"/>
</dbReference>
<dbReference type="NCBIfam" id="NF011068">
    <property type="entry name" value="PRK14498.1"/>
    <property type="match status" value="1"/>
</dbReference>
<keyword evidence="2" id="KW-0501">Molybdenum cofactor biosynthesis</keyword>
<dbReference type="InterPro" id="IPR036135">
    <property type="entry name" value="MoeA_linker/N_sf"/>
</dbReference>
<proteinExistence type="predicted"/>
<dbReference type="PANTHER" id="PTHR10192:SF5">
    <property type="entry name" value="GEPHYRIN"/>
    <property type="match status" value="1"/>
</dbReference>
<dbReference type="OrthoDB" id="31371at2157"/>
<dbReference type="InterPro" id="IPR005110">
    <property type="entry name" value="MoeA_linker/N"/>
</dbReference>
<dbReference type="SUPFAM" id="SSF63882">
    <property type="entry name" value="MoeA N-terminal region -like"/>
    <property type="match status" value="1"/>
</dbReference>
<dbReference type="GO" id="GO:0061599">
    <property type="term" value="F:molybdopterin molybdotransferase activity"/>
    <property type="evidence" value="ECO:0007669"/>
    <property type="project" value="TreeGrafter"/>
</dbReference>
<dbReference type="KEGG" id="mzi:HWN40_00205"/>
<gene>
    <name evidence="4" type="ORF">HWN40_00205</name>
</gene>
<dbReference type="UniPathway" id="UPA00344"/>
<dbReference type="GO" id="GO:0006777">
    <property type="term" value="P:Mo-molybdopterin cofactor biosynthetic process"/>
    <property type="evidence" value="ECO:0007669"/>
    <property type="project" value="UniProtKB-KW"/>
</dbReference>
<dbReference type="Proteomes" id="UP000509594">
    <property type="component" value="Chromosome"/>
</dbReference>
<dbReference type="CDD" id="cd00887">
    <property type="entry name" value="MoeA"/>
    <property type="match status" value="1"/>
</dbReference>
<keyword evidence="5" id="KW-1185">Reference proteome</keyword>
<comment type="pathway">
    <text evidence="1">Cofactor biosynthesis; molybdopterin biosynthesis.</text>
</comment>
<sequence>MERKEFRELTPVEDARKLISRIKATPETETVAIEDSAGRILAEDVFSPVDVPAFNRSTKDGYAIRAKDSYQASEPEPIELKVTASIPAGCAEDFFVDDLEAIEISTGAPMPDGADAVVMVEQTKQVDGSVLVYQPTHINENIMKAGSDIMKGERVLRKNTRIGSREIGVLASVGMREVPVKKLLIGIISTGNELIEPGRKLGKGLIFDANSYAIAASVEEAGGIPRMYGIIPDNEKLMEEALERAIRECNIVLTSGSTSAGVGDIMYMIIEEKGETLTHGISIKPGKPVVIGMIDDVPTIGLPGNPTSALSIFNEFVAPIIHNSLGTTPSFRTKVQAVMGTGLRSGGREELFPVGVIRGRAYPADKTSGAITTLSDADGIIEIRAETEYVEAGSPVEVTMFGNVKSPDIMYVGGQCPGIDILEERTGMNFRMLNMGSSAGFTAIAGGTTDIAGVNMPDADGNYNLSVIRKMNLSDVVLVRGYRRELGLIFRKDIEISGLEDLTEGNYRFINRNRGSGTRAVLERELGILAEEKGISRAELTKSIEGYNSASKTHRSVCDAIKDGRVDVGFGLRSAAEETGLGFLKITEDEFDFVIRKDILEIREIKTFLDTLRSEDFSKRLPNGIRTYEMTGSIISSF</sequence>
<dbReference type="SUPFAM" id="SSF53850">
    <property type="entry name" value="Periplasmic binding protein-like II"/>
    <property type="match status" value="1"/>
</dbReference>
<dbReference type="InterPro" id="IPR008284">
    <property type="entry name" value="MoCF_biosynth_CS"/>
</dbReference>
<dbReference type="InterPro" id="IPR036688">
    <property type="entry name" value="MoeA_C_domain_IV_sf"/>
</dbReference>
<dbReference type="GO" id="GO:0005737">
    <property type="term" value="C:cytoplasm"/>
    <property type="evidence" value="ECO:0007669"/>
    <property type="project" value="TreeGrafter"/>
</dbReference>
<reference evidence="4 5" key="1">
    <citation type="submission" date="2020-06" db="EMBL/GenBank/DDBJ databases">
        <title>Methanolobus halotolerans sp. nov., isolated from a saline lake Tus in Siberia.</title>
        <authorList>
            <person name="Shen Y."/>
            <person name="Chen S.-C."/>
            <person name="Lai M.-C."/>
            <person name="Huang H.-H."/>
            <person name="Chiu H.-H."/>
            <person name="Tang S.-L."/>
            <person name="Rogozin D.Y."/>
            <person name="Degermendzhy A.G."/>
        </authorList>
    </citation>
    <scope>NUCLEOTIDE SEQUENCE [LARGE SCALE GENOMIC DNA]</scope>
    <source>
        <strain evidence="4 5">DSM 21339</strain>
    </source>
</reference>
<dbReference type="GeneID" id="55820050"/>
<dbReference type="Gene3D" id="3.40.980.10">
    <property type="entry name" value="MoaB/Mog-like domain"/>
    <property type="match status" value="1"/>
</dbReference>
<dbReference type="SMART" id="SM00852">
    <property type="entry name" value="MoCF_biosynth"/>
    <property type="match status" value="1"/>
</dbReference>
<dbReference type="RefSeq" id="WP_176963872.1">
    <property type="nucleotide sequence ID" value="NZ_CP058215.1"/>
</dbReference>
<dbReference type="Gene3D" id="2.170.190.11">
    <property type="entry name" value="Molybdopterin biosynthesis moea protein, domain 3"/>
    <property type="match status" value="1"/>
</dbReference>
<dbReference type="SUPFAM" id="SSF63867">
    <property type="entry name" value="MoeA C-terminal domain-like"/>
    <property type="match status" value="1"/>
</dbReference>
<evidence type="ECO:0000256" key="2">
    <source>
        <dbReference type="ARBA" id="ARBA00023150"/>
    </source>
</evidence>
<dbReference type="Pfam" id="PF03453">
    <property type="entry name" value="MoeA_N"/>
    <property type="match status" value="1"/>
</dbReference>
<dbReference type="FunFam" id="2.170.190.11:FF:000001">
    <property type="entry name" value="Molybdopterin molybdenumtransferase"/>
    <property type="match status" value="1"/>
</dbReference>
<dbReference type="InterPro" id="IPR005111">
    <property type="entry name" value="MoeA_C_domain_IV"/>
</dbReference>
<dbReference type="SUPFAM" id="SSF53218">
    <property type="entry name" value="Molybdenum cofactor biosynthesis proteins"/>
    <property type="match status" value="1"/>
</dbReference>